<evidence type="ECO:0000313" key="5">
    <source>
        <dbReference type="Proteomes" id="UP000314294"/>
    </source>
</evidence>
<evidence type="ECO:0000259" key="3">
    <source>
        <dbReference type="PROSITE" id="PS50014"/>
    </source>
</evidence>
<organism evidence="4 5">
    <name type="scientific">Liparis tanakae</name>
    <name type="common">Tanaka's snailfish</name>
    <dbReference type="NCBI Taxonomy" id="230148"/>
    <lineage>
        <taxon>Eukaryota</taxon>
        <taxon>Metazoa</taxon>
        <taxon>Chordata</taxon>
        <taxon>Craniata</taxon>
        <taxon>Vertebrata</taxon>
        <taxon>Euteleostomi</taxon>
        <taxon>Actinopterygii</taxon>
        <taxon>Neopterygii</taxon>
        <taxon>Teleostei</taxon>
        <taxon>Neoteleostei</taxon>
        <taxon>Acanthomorphata</taxon>
        <taxon>Eupercaria</taxon>
        <taxon>Perciformes</taxon>
        <taxon>Cottioidei</taxon>
        <taxon>Cottales</taxon>
        <taxon>Liparidae</taxon>
        <taxon>Liparis</taxon>
    </lineage>
</organism>
<keyword evidence="1 2" id="KW-0103">Bromodomain</keyword>
<feature type="domain" description="Bromo" evidence="3">
    <location>
        <begin position="1"/>
        <end position="43"/>
    </location>
</feature>
<keyword evidence="5" id="KW-1185">Reference proteome</keyword>
<gene>
    <name evidence="4" type="primary">ATAD2B_3</name>
    <name evidence="4" type="ORF">EYF80_066734</name>
</gene>
<dbReference type="InterPro" id="IPR001487">
    <property type="entry name" value="Bromodomain"/>
</dbReference>
<dbReference type="SUPFAM" id="SSF47370">
    <property type="entry name" value="Bromodomain"/>
    <property type="match status" value="1"/>
</dbReference>
<evidence type="ECO:0000256" key="1">
    <source>
        <dbReference type="ARBA" id="ARBA00023117"/>
    </source>
</evidence>
<comment type="caution">
    <text evidence="4">The sequence shown here is derived from an EMBL/GenBank/DDBJ whole genome shotgun (WGS) entry which is preliminary data.</text>
</comment>
<accession>A0A4Z2E312</accession>
<evidence type="ECO:0000313" key="4">
    <source>
        <dbReference type="EMBL" id="TNN23148.1"/>
    </source>
</evidence>
<proteinExistence type="predicted"/>
<reference evidence="4 5" key="1">
    <citation type="submission" date="2019-03" db="EMBL/GenBank/DDBJ databases">
        <title>First draft genome of Liparis tanakae, snailfish: a comprehensive survey of snailfish specific genes.</title>
        <authorList>
            <person name="Kim W."/>
            <person name="Song I."/>
            <person name="Jeong J.-H."/>
            <person name="Kim D."/>
            <person name="Kim S."/>
            <person name="Ryu S."/>
            <person name="Song J.Y."/>
            <person name="Lee S.K."/>
        </authorList>
    </citation>
    <scope>NUCLEOTIDE SEQUENCE [LARGE SCALE GENOMIC DNA]</scope>
    <source>
        <tissue evidence="4">Muscle</tissue>
    </source>
</reference>
<protein>
    <submittedName>
        <fullName evidence="4">ATPase family AAA domain-containing protein 2B</fullName>
    </submittedName>
</protein>
<sequence length="47" mass="5202">MDLSTAMTKIDTHQYLTVKDFLGDVDLISSNALELSPCEGKVIRFNA</sequence>
<dbReference type="Gene3D" id="1.20.920.10">
    <property type="entry name" value="Bromodomain-like"/>
    <property type="match status" value="1"/>
</dbReference>
<dbReference type="InterPro" id="IPR036427">
    <property type="entry name" value="Bromodomain-like_sf"/>
</dbReference>
<dbReference type="EMBL" id="SRLO01019584">
    <property type="protein sequence ID" value="TNN23148.1"/>
    <property type="molecule type" value="Genomic_DNA"/>
</dbReference>
<evidence type="ECO:0000256" key="2">
    <source>
        <dbReference type="PROSITE-ProRule" id="PRU00035"/>
    </source>
</evidence>
<dbReference type="OrthoDB" id="8914109at2759"/>
<dbReference type="AlphaFoldDB" id="A0A4Z2E312"/>
<dbReference type="Proteomes" id="UP000314294">
    <property type="component" value="Unassembled WGS sequence"/>
</dbReference>
<dbReference type="Pfam" id="PF00439">
    <property type="entry name" value="Bromodomain"/>
    <property type="match status" value="1"/>
</dbReference>
<dbReference type="PROSITE" id="PS50014">
    <property type="entry name" value="BROMODOMAIN_2"/>
    <property type="match status" value="1"/>
</dbReference>
<name>A0A4Z2E312_9TELE</name>